<dbReference type="InterPro" id="IPR052162">
    <property type="entry name" value="Sensor_kinase/Photoreceptor"/>
</dbReference>
<dbReference type="InterPro" id="IPR005467">
    <property type="entry name" value="His_kinase_dom"/>
</dbReference>
<feature type="transmembrane region" description="Helical" evidence="7">
    <location>
        <begin position="28"/>
        <end position="48"/>
    </location>
</feature>
<keyword evidence="7" id="KW-0472">Membrane</keyword>
<dbReference type="SMART" id="SM00388">
    <property type="entry name" value="HisKA"/>
    <property type="match status" value="1"/>
</dbReference>
<dbReference type="InterPro" id="IPR036890">
    <property type="entry name" value="HATPase_C_sf"/>
</dbReference>
<dbReference type="AlphaFoldDB" id="A0A5M6ICN0"/>
<feature type="domain" description="Histidine kinase" evidence="8">
    <location>
        <begin position="267"/>
        <end position="478"/>
    </location>
</feature>
<dbReference type="InterPro" id="IPR003594">
    <property type="entry name" value="HATPase_dom"/>
</dbReference>
<dbReference type="SUPFAM" id="SSF158472">
    <property type="entry name" value="HAMP domain-like"/>
    <property type="match status" value="1"/>
</dbReference>
<evidence type="ECO:0000256" key="1">
    <source>
        <dbReference type="ARBA" id="ARBA00000085"/>
    </source>
</evidence>
<dbReference type="SMART" id="SM00387">
    <property type="entry name" value="HATPase_c"/>
    <property type="match status" value="1"/>
</dbReference>
<keyword evidence="11" id="KW-1185">Reference proteome</keyword>
<dbReference type="Proteomes" id="UP000324065">
    <property type="component" value="Unassembled WGS sequence"/>
</dbReference>
<dbReference type="OrthoDB" id="7358914at2"/>
<evidence type="ECO:0000256" key="2">
    <source>
        <dbReference type="ARBA" id="ARBA00004370"/>
    </source>
</evidence>
<sequence length="503" mass="55527">MTRPAAGDSASRSGWRLRSRAASLRFKIILSSVLIEILMLGILVANTLRLQQEQLLDEVDDRLRSLEASFSVALVGPLIARDYATMLGLLDGFLHLPDVRYVIVQDADGRVVAQAGADWTGVVPPADPRLDPNEPVYNAASPIRLFEQTFGTVHYGLSTESLREAGANMLTQSLVIAGVEILLSVVVLSILGFFLTRRLEMLTDTSVRIAQGDYATAPEIEGRDEVAILAGSLRAMAGAIQSRIDSLDRATRDLRRSNADLAHVAAVTAHHLQEPLRGIVSYSQLLGRRHVDLLNDEAREYLSIIVRDSKRMKAQLTELQEYVEAASTAFPMVVIDLGECLARVHWRKLNALRAADAWVCIGVMPTVCANARSVERVLDRLIDMAVIVRQSDDRLRLCVSAEKDADGWVISLRDNGLSPPAERLETFFSLFEWLEPEHERAGIGLALCQRLIVSMGGRIWAEPCETGADIRFWLPDEHGFDCSIIPAENDFPGPRGVKPGRRP</sequence>
<dbReference type="PROSITE" id="PS50885">
    <property type="entry name" value="HAMP"/>
    <property type="match status" value="1"/>
</dbReference>
<dbReference type="SMART" id="SM00304">
    <property type="entry name" value="HAMP"/>
    <property type="match status" value="1"/>
</dbReference>
<evidence type="ECO:0000256" key="7">
    <source>
        <dbReference type="SAM" id="Phobius"/>
    </source>
</evidence>
<dbReference type="Gene3D" id="1.10.287.130">
    <property type="match status" value="1"/>
</dbReference>
<gene>
    <name evidence="10" type="ORF">F1188_11475</name>
</gene>
<keyword evidence="7" id="KW-1133">Transmembrane helix</keyword>
<dbReference type="Gene3D" id="6.10.340.10">
    <property type="match status" value="1"/>
</dbReference>
<dbReference type="GO" id="GO:0016020">
    <property type="term" value="C:membrane"/>
    <property type="evidence" value="ECO:0007669"/>
    <property type="project" value="UniProtKB-SubCell"/>
</dbReference>
<dbReference type="InterPro" id="IPR003660">
    <property type="entry name" value="HAMP_dom"/>
</dbReference>
<evidence type="ECO:0000256" key="5">
    <source>
        <dbReference type="ARBA" id="ARBA00022679"/>
    </source>
</evidence>
<dbReference type="InterPro" id="IPR003661">
    <property type="entry name" value="HisK_dim/P_dom"/>
</dbReference>
<protein>
    <recommendedName>
        <fullName evidence="3">histidine kinase</fullName>
        <ecNumber evidence="3">2.7.13.3</ecNumber>
    </recommendedName>
</protein>
<evidence type="ECO:0000256" key="4">
    <source>
        <dbReference type="ARBA" id="ARBA00022553"/>
    </source>
</evidence>
<dbReference type="PROSITE" id="PS50109">
    <property type="entry name" value="HIS_KIN"/>
    <property type="match status" value="1"/>
</dbReference>
<dbReference type="InterPro" id="IPR036097">
    <property type="entry name" value="HisK_dim/P_sf"/>
</dbReference>
<evidence type="ECO:0000259" key="9">
    <source>
        <dbReference type="PROSITE" id="PS50885"/>
    </source>
</evidence>
<keyword evidence="4" id="KW-0597">Phosphoprotein</keyword>
<dbReference type="Gene3D" id="3.30.565.10">
    <property type="entry name" value="Histidine kinase-like ATPase, C-terminal domain"/>
    <property type="match status" value="1"/>
</dbReference>
<dbReference type="Pfam" id="PF00512">
    <property type="entry name" value="HisKA"/>
    <property type="match status" value="1"/>
</dbReference>
<evidence type="ECO:0000259" key="8">
    <source>
        <dbReference type="PROSITE" id="PS50109"/>
    </source>
</evidence>
<feature type="transmembrane region" description="Helical" evidence="7">
    <location>
        <begin position="173"/>
        <end position="195"/>
    </location>
</feature>
<organism evidence="10 11">
    <name type="scientific">Roseospira marina</name>
    <dbReference type="NCBI Taxonomy" id="140057"/>
    <lineage>
        <taxon>Bacteria</taxon>
        <taxon>Pseudomonadati</taxon>
        <taxon>Pseudomonadota</taxon>
        <taxon>Alphaproteobacteria</taxon>
        <taxon>Rhodospirillales</taxon>
        <taxon>Rhodospirillaceae</taxon>
        <taxon>Roseospira</taxon>
    </lineage>
</organism>
<dbReference type="CDD" id="cd06225">
    <property type="entry name" value="HAMP"/>
    <property type="match status" value="1"/>
</dbReference>
<proteinExistence type="predicted"/>
<dbReference type="EMBL" id="VWPJ01000009">
    <property type="protein sequence ID" value="KAA5605505.1"/>
    <property type="molecule type" value="Genomic_DNA"/>
</dbReference>
<dbReference type="SUPFAM" id="SSF47384">
    <property type="entry name" value="Homodimeric domain of signal transducing histidine kinase"/>
    <property type="match status" value="1"/>
</dbReference>
<keyword evidence="6" id="KW-0418">Kinase</keyword>
<comment type="caution">
    <text evidence="10">The sequence shown here is derived from an EMBL/GenBank/DDBJ whole genome shotgun (WGS) entry which is preliminary data.</text>
</comment>
<dbReference type="Pfam" id="PF00672">
    <property type="entry name" value="HAMP"/>
    <property type="match status" value="1"/>
</dbReference>
<reference evidence="10 11" key="1">
    <citation type="submission" date="2019-09" db="EMBL/GenBank/DDBJ databases">
        <title>Genome sequence of Roseospira marina, one of the more divergent members of the non-sulfur purple photosynthetic bacterial family, the Rhodospirillaceae.</title>
        <authorList>
            <person name="Meyer T."/>
            <person name="Kyndt J."/>
        </authorList>
    </citation>
    <scope>NUCLEOTIDE SEQUENCE [LARGE SCALE GENOMIC DNA]</scope>
    <source>
        <strain evidence="10 11">DSM 15113</strain>
    </source>
</reference>
<dbReference type="PANTHER" id="PTHR43304:SF1">
    <property type="entry name" value="PAC DOMAIN-CONTAINING PROTEIN"/>
    <property type="match status" value="1"/>
</dbReference>
<comment type="subcellular location">
    <subcellularLocation>
        <location evidence="2">Membrane</location>
    </subcellularLocation>
</comment>
<dbReference type="GO" id="GO:0000155">
    <property type="term" value="F:phosphorelay sensor kinase activity"/>
    <property type="evidence" value="ECO:0007669"/>
    <property type="project" value="InterPro"/>
</dbReference>
<accession>A0A5M6ICN0</accession>
<feature type="domain" description="HAMP" evidence="9">
    <location>
        <begin position="193"/>
        <end position="245"/>
    </location>
</feature>
<comment type="catalytic activity">
    <reaction evidence="1">
        <text>ATP + protein L-histidine = ADP + protein N-phospho-L-histidine.</text>
        <dbReference type="EC" id="2.7.13.3"/>
    </reaction>
</comment>
<dbReference type="EC" id="2.7.13.3" evidence="3"/>
<name>A0A5M6ICN0_9PROT</name>
<dbReference type="PANTHER" id="PTHR43304">
    <property type="entry name" value="PHYTOCHROME-LIKE PROTEIN CPH1"/>
    <property type="match status" value="1"/>
</dbReference>
<evidence type="ECO:0000313" key="10">
    <source>
        <dbReference type="EMBL" id="KAA5605505.1"/>
    </source>
</evidence>
<dbReference type="SUPFAM" id="SSF55874">
    <property type="entry name" value="ATPase domain of HSP90 chaperone/DNA topoisomerase II/histidine kinase"/>
    <property type="match status" value="1"/>
</dbReference>
<keyword evidence="5" id="KW-0808">Transferase</keyword>
<evidence type="ECO:0000256" key="6">
    <source>
        <dbReference type="ARBA" id="ARBA00022777"/>
    </source>
</evidence>
<evidence type="ECO:0000256" key="3">
    <source>
        <dbReference type="ARBA" id="ARBA00012438"/>
    </source>
</evidence>
<dbReference type="Pfam" id="PF02518">
    <property type="entry name" value="HATPase_c"/>
    <property type="match status" value="1"/>
</dbReference>
<keyword evidence="7" id="KW-0812">Transmembrane</keyword>
<dbReference type="RefSeq" id="WP_150062556.1">
    <property type="nucleotide sequence ID" value="NZ_JACHII010000017.1"/>
</dbReference>
<evidence type="ECO:0000313" key="11">
    <source>
        <dbReference type="Proteomes" id="UP000324065"/>
    </source>
</evidence>
<dbReference type="CDD" id="cd00082">
    <property type="entry name" value="HisKA"/>
    <property type="match status" value="1"/>
</dbReference>